<dbReference type="PIRSF" id="PIRSF006769">
    <property type="entry name" value="RibD"/>
    <property type="match status" value="1"/>
</dbReference>
<comment type="pathway">
    <text evidence="3 13">Cofactor biosynthesis; riboflavin biosynthesis; 5-amino-6-(D-ribitylamino)uracil from GTP: step 3/4.</text>
</comment>
<evidence type="ECO:0000256" key="12">
    <source>
        <dbReference type="ARBA" id="ARBA00023268"/>
    </source>
</evidence>
<feature type="binding site" evidence="15">
    <location>
        <begin position="310"/>
        <end position="316"/>
    </location>
    <ligand>
        <name>NADP(+)</name>
        <dbReference type="ChEBI" id="CHEBI:58349"/>
    </ligand>
</feature>
<keyword evidence="19" id="KW-1185">Reference proteome</keyword>
<dbReference type="InterPro" id="IPR002125">
    <property type="entry name" value="CMP_dCMP_dom"/>
</dbReference>
<dbReference type="InterPro" id="IPR024072">
    <property type="entry name" value="DHFR-like_dom_sf"/>
</dbReference>
<evidence type="ECO:0000256" key="3">
    <source>
        <dbReference type="ARBA" id="ARBA00004910"/>
    </source>
</evidence>
<feature type="binding site" evidence="15">
    <location>
        <position position="213"/>
    </location>
    <ligand>
        <name>NADP(+)</name>
        <dbReference type="ChEBI" id="CHEBI:58349"/>
    </ligand>
</feature>
<comment type="similarity">
    <text evidence="5 13">In the C-terminal section; belongs to the HTP reductase family.</text>
</comment>
<feature type="binding site" evidence="15">
    <location>
        <position position="187"/>
    </location>
    <ligand>
        <name>NADP(+)</name>
        <dbReference type="ChEBI" id="CHEBI:58349"/>
    </ligand>
</feature>
<evidence type="ECO:0000313" key="18">
    <source>
        <dbReference type="EMBL" id="SDC32773.1"/>
    </source>
</evidence>
<proteinExistence type="inferred from homology"/>
<dbReference type="UniPathway" id="UPA00275">
    <property type="reaction ID" value="UER00401"/>
</dbReference>
<comment type="catalytic activity">
    <reaction evidence="13">
        <text>2,5-diamino-6-hydroxy-4-(5-phosphoribosylamino)-pyrimidine + H2O + H(+) = 5-amino-6-(5-phospho-D-ribosylamino)uracil + NH4(+)</text>
        <dbReference type="Rhea" id="RHEA:21868"/>
        <dbReference type="ChEBI" id="CHEBI:15377"/>
        <dbReference type="ChEBI" id="CHEBI:15378"/>
        <dbReference type="ChEBI" id="CHEBI:28938"/>
        <dbReference type="ChEBI" id="CHEBI:58453"/>
        <dbReference type="ChEBI" id="CHEBI:58614"/>
        <dbReference type="EC" id="3.5.4.26"/>
    </reaction>
</comment>
<evidence type="ECO:0000256" key="2">
    <source>
        <dbReference type="ARBA" id="ARBA00004882"/>
    </source>
</evidence>
<comment type="similarity">
    <text evidence="4 13">In the N-terminal section; belongs to the cytidine and deoxycytidylate deaminase family.</text>
</comment>
<sequence length="365" mass="41208">MESSMSEVERSNHELFMERCIQIAQGGLGNVAPNPLVGSVVVCDGRIIGEGFHAEFGKSHAEVNAINSVTDKEQLKKSTLYVSLEPCSHQGKTPPCADFIVAMGIPRVVVAVRDPFPEVSGQGIARLLEAGIEVIEGVLSERAMEVNRRFFTFQLKKRPYIILKWAQSLDGYVDIERLPGDDQKPIWITNELARAVVHRWRSEEQSIMVGTRTVELDNPRLSVRDWRGKSPIRVVIDRTLRLPADANVYDEVSQTLIMMGNNSGSASRRQLFLNRPNIEMVTIDFSRDIEPQIMEVLYQRSVQSIIIEGGPQILESFISRNLWDEARVFIGRKLFNSGVRAPVLLAQPITEDRLFDSILYTYRNV</sequence>
<evidence type="ECO:0000256" key="13">
    <source>
        <dbReference type="PIRNR" id="PIRNR006769"/>
    </source>
</evidence>
<keyword evidence="10 13" id="KW-0521">NADP</keyword>
<dbReference type="GO" id="GO:0008835">
    <property type="term" value="F:diaminohydroxyphosphoribosylaminopyrimidine deaminase activity"/>
    <property type="evidence" value="ECO:0007669"/>
    <property type="project" value="UniProtKB-EC"/>
</dbReference>
<dbReference type="InterPro" id="IPR004794">
    <property type="entry name" value="Eubact_RibD"/>
</dbReference>
<keyword evidence="9 13" id="KW-0862">Zinc</keyword>
<dbReference type="NCBIfam" id="TIGR00326">
    <property type="entry name" value="eubact_ribD"/>
    <property type="match status" value="1"/>
</dbReference>
<evidence type="ECO:0000256" key="16">
    <source>
        <dbReference type="PIRSR" id="PIRSR006769-3"/>
    </source>
</evidence>
<accession>A0A1G6KPA5</accession>
<dbReference type="EMBL" id="FMYP01000026">
    <property type="protein sequence ID" value="SDC32773.1"/>
    <property type="molecule type" value="Genomic_DNA"/>
</dbReference>
<evidence type="ECO:0000259" key="17">
    <source>
        <dbReference type="PROSITE" id="PS51747"/>
    </source>
</evidence>
<comment type="function">
    <text evidence="1 13">Converts 2,5-diamino-6-(ribosylamino)-4(3h)-pyrimidinone 5'-phosphate into 5-amino-6-(ribosylamino)-2,4(1h,3h)-pyrimidinedione 5'-phosphate.</text>
</comment>
<name>A0A1G6KPA5_9BACT</name>
<dbReference type="EC" id="3.5.4.26" evidence="13"/>
<dbReference type="FunFam" id="3.40.140.10:FF:000025">
    <property type="entry name" value="Riboflavin biosynthesis protein RibD"/>
    <property type="match status" value="1"/>
</dbReference>
<dbReference type="PANTHER" id="PTHR38011:SF7">
    <property type="entry name" value="2,5-DIAMINO-6-RIBOSYLAMINO-4(3H)-PYRIMIDINONE 5'-PHOSPHATE REDUCTASE"/>
    <property type="match status" value="1"/>
</dbReference>
<dbReference type="SUPFAM" id="SSF53597">
    <property type="entry name" value="Dihydrofolate reductase-like"/>
    <property type="match status" value="1"/>
</dbReference>
<feature type="binding site" evidence="15">
    <location>
        <position position="221"/>
    </location>
    <ligand>
        <name>NADP(+)</name>
        <dbReference type="ChEBI" id="CHEBI:58349"/>
    </ligand>
</feature>
<dbReference type="Gene3D" id="3.40.430.10">
    <property type="entry name" value="Dihydrofolate Reductase, subunit A"/>
    <property type="match status" value="1"/>
</dbReference>
<dbReference type="STRING" id="1640674.SAMN05216323_102612"/>
<evidence type="ECO:0000256" key="9">
    <source>
        <dbReference type="ARBA" id="ARBA00022833"/>
    </source>
</evidence>
<dbReference type="InterPro" id="IPR002734">
    <property type="entry name" value="RibDG_C"/>
</dbReference>
<dbReference type="Pfam" id="PF01872">
    <property type="entry name" value="RibD_C"/>
    <property type="match status" value="1"/>
</dbReference>
<comment type="catalytic activity">
    <reaction evidence="13">
        <text>5-amino-6-(5-phospho-D-ribitylamino)uracil + NADP(+) = 5-amino-6-(5-phospho-D-ribosylamino)uracil + NADPH + H(+)</text>
        <dbReference type="Rhea" id="RHEA:17845"/>
        <dbReference type="ChEBI" id="CHEBI:15378"/>
        <dbReference type="ChEBI" id="CHEBI:57783"/>
        <dbReference type="ChEBI" id="CHEBI:58349"/>
        <dbReference type="ChEBI" id="CHEBI:58421"/>
        <dbReference type="ChEBI" id="CHEBI:58453"/>
        <dbReference type="EC" id="1.1.1.193"/>
    </reaction>
</comment>
<dbReference type="Pfam" id="PF00383">
    <property type="entry name" value="dCMP_cyt_deam_1"/>
    <property type="match status" value="1"/>
</dbReference>
<dbReference type="GO" id="GO:0008703">
    <property type="term" value="F:5-amino-6-(5-phosphoribosylamino)uracil reductase activity"/>
    <property type="evidence" value="ECO:0007669"/>
    <property type="project" value="UniProtKB-EC"/>
</dbReference>
<dbReference type="EC" id="1.1.1.193" evidence="13"/>
<evidence type="ECO:0000256" key="1">
    <source>
        <dbReference type="ARBA" id="ARBA00002151"/>
    </source>
</evidence>
<dbReference type="PROSITE" id="PS00903">
    <property type="entry name" value="CYT_DCMP_DEAMINASES_1"/>
    <property type="match status" value="1"/>
</dbReference>
<dbReference type="CDD" id="cd01284">
    <property type="entry name" value="Riboflavin_deaminase-reductase"/>
    <property type="match status" value="1"/>
</dbReference>
<dbReference type="SUPFAM" id="SSF53927">
    <property type="entry name" value="Cytidine deaminase-like"/>
    <property type="match status" value="1"/>
</dbReference>
<evidence type="ECO:0000256" key="5">
    <source>
        <dbReference type="ARBA" id="ARBA00007417"/>
    </source>
</evidence>
<dbReference type="Proteomes" id="UP000199452">
    <property type="component" value="Unassembled WGS sequence"/>
</dbReference>
<keyword evidence="7 13" id="KW-0479">Metal-binding</keyword>
<feature type="binding site" evidence="16">
    <location>
        <position position="96"/>
    </location>
    <ligand>
        <name>Zn(2+)</name>
        <dbReference type="ChEBI" id="CHEBI:29105"/>
        <note>catalytic</note>
    </ligand>
</feature>
<reference evidence="18 19" key="1">
    <citation type="submission" date="2016-09" db="EMBL/GenBank/DDBJ databases">
        <authorList>
            <person name="Capua I."/>
            <person name="De Benedictis P."/>
            <person name="Joannis T."/>
            <person name="Lombin L.H."/>
            <person name="Cattoli G."/>
        </authorList>
    </citation>
    <scope>NUCLEOTIDE SEQUENCE [LARGE SCALE GENOMIC DNA]</scope>
    <source>
        <strain evidence="18 19">A7P-90m</strain>
    </source>
</reference>
<evidence type="ECO:0000256" key="4">
    <source>
        <dbReference type="ARBA" id="ARBA00005259"/>
    </source>
</evidence>
<feature type="binding site" evidence="15">
    <location>
        <position position="217"/>
    </location>
    <ligand>
        <name>NADP(+)</name>
        <dbReference type="ChEBI" id="CHEBI:58349"/>
    </ligand>
</feature>
<feature type="binding site" evidence="15">
    <location>
        <position position="166"/>
    </location>
    <ligand>
        <name>NADP(+)</name>
        <dbReference type="ChEBI" id="CHEBI:58349"/>
    </ligand>
</feature>
<evidence type="ECO:0000256" key="6">
    <source>
        <dbReference type="ARBA" id="ARBA00022619"/>
    </source>
</evidence>
<evidence type="ECO:0000256" key="15">
    <source>
        <dbReference type="PIRSR" id="PIRSR006769-2"/>
    </source>
</evidence>
<feature type="active site" description="Proton donor" evidence="14">
    <location>
        <position position="62"/>
    </location>
</feature>
<feature type="binding site" evidence="15">
    <location>
        <position position="224"/>
    </location>
    <ligand>
        <name>substrate</name>
    </ligand>
</feature>
<dbReference type="PANTHER" id="PTHR38011">
    <property type="entry name" value="DIHYDROFOLATE REDUCTASE FAMILY PROTEIN (AFU_ORTHOLOGUE AFUA_8G06820)"/>
    <property type="match status" value="1"/>
</dbReference>
<dbReference type="InterPro" id="IPR016193">
    <property type="entry name" value="Cytidine_deaminase-like"/>
</dbReference>
<feature type="binding site" evidence="16">
    <location>
        <position position="60"/>
    </location>
    <ligand>
        <name>Zn(2+)</name>
        <dbReference type="ChEBI" id="CHEBI:29105"/>
        <note>catalytic</note>
    </ligand>
</feature>
<comment type="cofactor">
    <cofactor evidence="13 16">
        <name>Zn(2+)</name>
        <dbReference type="ChEBI" id="CHEBI:29105"/>
    </cofactor>
    <text evidence="13 16">Binds 1 zinc ion.</text>
</comment>
<dbReference type="GO" id="GO:0009231">
    <property type="term" value="P:riboflavin biosynthetic process"/>
    <property type="evidence" value="ECO:0007669"/>
    <property type="project" value="UniProtKB-UniPathway"/>
</dbReference>
<feature type="binding site" evidence="15">
    <location>
        <position position="308"/>
    </location>
    <ligand>
        <name>substrate</name>
    </ligand>
</feature>
<keyword evidence="11 13" id="KW-0560">Oxidoreductase</keyword>
<dbReference type="GO" id="GO:0008270">
    <property type="term" value="F:zinc ion binding"/>
    <property type="evidence" value="ECO:0007669"/>
    <property type="project" value="InterPro"/>
</dbReference>
<keyword evidence="6 13" id="KW-0686">Riboflavin biosynthesis</keyword>
<feature type="domain" description="CMP/dCMP-type deaminase" evidence="17">
    <location>
        <begin position="11"/>
        <end position="135"/>
    </location>
</feature>
<dbReference type="InterPro" id="IPR016192">
    <property type="entry name" value="APOBEC/CMP_deaminase_Zn-bd"/>
</dbReference>
<feature type="binding site" evidence="15">
    <location>
        <position position="201"/>
    </location>
    <ligand>
        <name>substrate</name>
    </ligand>
</feature>
<evidence type="ECO:0000256" key="14">
    <source>
        <dbReference type="PIRSR" id="PIRSR006769-1"/>
    </source>
</evidence>
<dbReference type="InterPro" id="IPR050765">
    <property type="entry name" value="Riboflavin_Biosynth_HTPR"/>
</dbReference>
<organism evidence="18 19">
    <name type="scientific">Williamwhitmania taraxaci</name>
    <dbReference type="NCBI Taxonomy" id="1640674"/>
    <lineage>
        <taxon>Bacteria</taxon>
        <taxon>Pseudomonadati</taxon>
        <taxon>Bacteroidota</taxon>
        <taxon>Bacteroidia</taxon>
        <taxon>Bacteroidales</taxon>
        <taxon>Williamwhitmaniaceae</taxon>
        <taxon>Williamwhitmania</taxon>
    </lineage>
</organism>
<evidence type="ECO:0000313" key="19">
    <source>
        <dbReference type="Proteomes" id="UP000199452"/>
    </source>
</evidence>
<dbReference type="AlphaFoldDB" id="A0A1G6KPA5"/>
<feature type="binding site" evidence="16">
    <location>
        <position position="87"/>
    </location>
    <ligand>
        <name>Zn(2+)</name>
        <dbReference type="ChEBI" id="CHEBI:29105"/>
        <note>catalytic</note>
    </ligand>
</feature>
<dbReference type="PROSITE" id="PS51747">
    <property type="entry name" value="CYT_DCMP_DEAMINASES_2"/>
    <property type="match status" value="1"/>
</dbReference>
<evidence type="ECO:0000256" key="8">
    <source>
        <dbReference type="ARBA" id="ARBA00022801"/>
    </source>
</evidence>
<keyword evidence="8 13" id="KW-0378">Hydrolase</keyword>
<evidence type="ECO:0000256" key="11">
    <source>
        <dbReference type="ARBA" id="ARBA00023002"/>
    </source>
</evidence>
<evidence type="ECO:0000256" key="7">
    <source>
        <dbReference type="ARBA" id="ARBA00022723"/>
    </source>
</evidence>
<comment type="pathway">
    <text evidence="2 13">Cofactor biosynthesis; riboflavin biosynthesis; 5-amino-6-(D-ribitylamino)uracil from GTP: step 2/4.</text>
</comment>
<gene>
    <name evidence="18" type="ORF">SAMN05216323_102612</name>
</gene>
<dbReference type="Gene3D" id="3.40.140.10">
    <property type="entry name" value="Cytidine Deaminase, domain 2"/>
    <property type="match status" value="1"/>
</dbReference>
<protein>
    <recommendedName>
        <fullName evidence="13">Riboflavin biosynthesis protein RibD</fullName>
    </recommendedName>
    <domain>
        <recommendedName>
            <fullName evidence="13">Diaminohydroxyphosphoribosylaminopyrimidine deaminase</fullName>
            <shortName evidence="13">DRAP deaminase</shortName>
            <ecNumber evidence="13">3.5.4.26</ecNumber>
        </recommendedName>
        <alternativeName>
            <fullName evidence="13">Riboflavin-specific deaminase</fullName>
        </alternativeName>
    </domain>
    <domain>
        <recommendedName>
            <fullName evidence="13">5-amino-6-(5-phosphoribosylamino)uracil reductase</fullName>
            <ecNumber evidence="13">1.1.1.193</ecNumber>
        </recommendedName>
        <alternativeName>
            <fullName evidence="13">HTP reductase</fullName>
        </alternativeName>
    </domain>
</protein>
<evidence type="ECO:0000256" key="10">
    <source>
        <dbReference type="ARBA" id="ARBA00022857"/>
    </source>
</evidence>
<keyword evidence="12" id="KW-0511">Multifunctional enzyme</keyword>